<evidence type="ECO:0000256" key="1">
    <source>
        <dbReference type="SAM" id="MobiDB-lite"/>
    </source>
</evidence>
<sequence>MANIVDNLLGGILGSKKNGSGKKGKYFLELKESEDPKPNQAVAKVEAAVSQVGENVSKAVDSVKPKVEAAASQVGENVSKAVDSVKPKVEAAVSQVEATVSQVVETVKPEAANEKKSKRTSVKDKATKKQQATSQPAPAVDPAPAAATAKVAKSAQSDLKTFSPYLNVNFVSSSRRRPGPSLDAFKSMAKEVGPRR</sequence>
<dbReference type="RefSeq" id="WP_106287255.1">
    <property type="nucleotide sequence ID" value="NZ_CAWNTC010000180.1"/>
</dbReference>
<dbReference type="AlphaFoldDB" id="A0A2T1C8L6"/>
<reference evidence="2 3" key="1">
    <citation type="submission" date="2018-02" db="EMBL/GenBank/DDBJ databases">
        <authorList>
            <person name="Cohen D.B."/>
            <person name="Kent A.D."/>
        </authorList>
    </citation>
    <scope>NUCLEOTIDE SEQUENCE [LARGE SCALE GENOMIC DNA]</scope>
    <source>
        <strain evidence="2 3">CCAP 1448/3</strain>
    </source>
</reference>
<evidence type="ECO:0000313" key="3">
    <source>
        <dbReference type="Proteomes" id="UP000238762"/>
    </source>
</evidence>
<dbReference type="EMBL" id="PVWJ01000011">
    <property type="protein sequence ID" value="PSB04483.1"/>
    <property type="molecule type" value="Genomic_DNA"/>
</dbReference>
<dbReference type="Gene3D" id="1.20.120.20">
    <property type="entry name" value="Apolipoprotein"/>
    <property type="match status" value="1"/>
</dbReference>
<proteinExistence type="predicted"/>
<gene>
    <name evidence="2" type="ORF">C7B64_03425</name>
</gene>
<protein>
    <submittedName>
        <fullName evidence="2">Uncharacterized protein</fullName>
    </submittedName>
</protein>
<organism evidence="2 3">
    <name type="scientific">Merismopedia glauca CCAP 1448/3</name>
    <dbReference type="NCBI Taxonomy" id="1296344"/>
    <lineage>
        <taxon>Bacteria</taxon>
        <taxon>Bacillati</taxon>
        <taxon>Cyanobacteriota</taxon>
        <taxon>Cyanophyceae</taxon>
        <taxon>Synechococcales</taxon>
        <taxon>Merismopediaceae</taxon>
        <taxon>Merismopedia</taxon>
    </lineage>
</organism>
<evidence type="ECO:0000313" key="2">
    <source>
        <dbReference type="EMBL" id="PSB04483.1"/>
    </source>
</evidence>
<keyword evidence="3" id="KW-1185">Reference proteome</keyword>
<comment type="caution">
    <text evidence="2">The sequence shown here is derived from an EMBL/GenBank/DDBJ whole genome shotgun (WGS) entry which is preliminary data.</text>
</comment>
<reference evidence="2 3" key="2">
    <citation type="submission" date="2018-03" db="EMBL/GenBank/DDBJ databases">
        <title>The ancient ancestry and fast evolution of plastids.</title>
        <authorList>
            <person name="Moore K.R."/>
            <person name="Magnabosco C."/>
            <person name="Momper L."/>
            <person name="Gold D.A."/>
            <person name="Bosak T."/>
            <person name="Fournier G.P."/>
        </authorList>
    </citation>
    <scope>NUCLEOTIDE SEQUENCE [LARGE SCALE GENOMIC DNA]</scope>
    <source>
        <strain evidence="2 3">CCAP 1448/3</strain>
    </source>
</reference>
<accession>A0A2T1C8L6</accession>
<feature type="compositionally biased region" description="Basic and acidic residues" evidence="1">
    <location>
        <begin position="108"/>
        <end position="127"/>
    </location>
</feature>
<dbReference type="Proteomes" id="UP000238762">
    <property type="component" value="Unassembled WGS sequence"/>
</dbReference>
<feature type="region of interest" description="Disordered" evidence="1">
    <location>
        <begin position="108"/>
        <end position="156"/>
    </location>
</feature>
<dbReference type="OrthoDB" id="468587at2"/>
<dbReference type="SUPFAM" id="SSF58113">
    <property type="entry name" value="Apolipoprotein A-I"/>
    <property type="match status" value="1"/>
</dbReference>
<feature type="region of interest" description="Disordered" evidence="1">
    <location>
        <begin position="169"/>
        <end position="196"/>
    </location>
</feature>
<name>A0A2T1C8L6_9CYAN</name>
<feature type="compositionally biased region" description="Low complexity" evidence="1">
    <location>
        <begin position="136"/>
        <end position="155"/>
    </location>
</feature>